<dbReference type="EMBL" id="VSSQ01065026">
    <property type="protein sequence ID" value="MPN17822.1"/>
    <property type="molecule type" value="Genomic_DNA"/>
</dbReference>
<protein>
    <submittedName>
        <fullName evidence="1">Uncharacterized protein</fullName>
    </submittedName>
</protein>
<gene>
    <name evidence="1" type="ORF">SDC9_165177</name>
</gene>
<proteinExistence type="predicted"/>
<sequence length="112" mass="12884">MFRREGIAKFHLPLVERMQADVANQRAVAQANCELMPGTGRVRRRALVFAKKRFDFGARLWLKRLKPADLRQRAVAKERFRVRKRQGAKEETVGLHYVGRVHSAISTTDLNG</sequence>
<accession>A0A645FVX7</accession>
<reference evidence="1" key="1">
    <citation type="submission" date="2019-08" db="EMBL/GenBank/DDBJ databases">
        <authorList>
            <person name="Kucharzyk K."/>
            <person name="Murdoch R.W."/>
            <person name="Higgins S."/>
            <person name="Loffler F."/>
        </authorList>
    </citation>
    <scope>NUCLEOTIDE SEQUENCE</scope>
</reference>
<evidence type="ECO:0000313" key="1">
    <source>
        <dbReference type="EMBL" id="MPN17822.1"/>
    </source>
</evidence>
<name>A0A645FVX7_9ZZZZ</name>
<dbReference type="AlphaFoldDB" id="A0A645FVX7"/>
<organism evidence="1">
    <name type="scientific">bioreactor metagenome</name>
    <dbReference type="NCBI Taxonomy" id="1076179"/>
    <lineage>
        <taxon>unclassified sequences</taxon>
        <taxon>metagenomes</taxon>
        <taxon>ecological metagenomes</taxon>
    </lineage>
</organism>
<comment type="caution">
    <text evidence="1">The sequence shown here is derived from an EMBL/GenBank/DDBJ whole genome shotgun (WGS) entry which is preliminary data.</text>
</comment>